<feature type="compositionally biased region" description="Low complexity" evidence="1">
    <location>
        <begin position="38"/>
        <end position="49"/>
    </location>
</feature>
<dbReference type="EMBL" id="JBHRZN010000001">
    <property type="protein sequence ID" value="MFC3848821.1"/>
    <property type="molecule type" value="Genomic_DNA"/>
</dbReference>
<dbReference type="InterPro" id="IPR014729">
    <property type="entry name" value="Rossmann-like_a/b/a_fold"/>
</dbReference>
<feature type="chain" id="PRO_5045101851" evidence="2">
    <location>
        <begin position="29"/>
        <end position="227"/>
    </location>
</feature>
<feature type="signal peptide" evidence="2">
    <location>
        <begin position="1"/>
        <end position="28"/>
    </location>
</feature>
<name>A0ABV7ZN47_9CORY</name>
<dbReference type="PANTHER" id="PTHR30336:SF4">
    <property type="entry name" value="ENVELOPE BIOGENESIS FACTOR ELYC"/>
    <property type="match status" value="1"/>
</dbReference>
<gene>
    <name evidence="4" type="ORF">ACFORJ_01375</name>
</gene>
<dbReference type="CDD" id="cd06259">
    <property type="entry name" value="YdcF-like"/>
    <property type="match status" value="1"/>
</dbReference>
<organism evidence="4 5">
    <name type="scientific">Corynebacterium hansenii</name>
    <dbReference type="NCBI Taxonomy" id="394964"/>
    <lineage>
        <taxon>Bacteria</taxon>
        <taxon>Bacillati</taxon>
        <taxon>Actinomycetota</taxon>
        <taxon>Actinomycetes</taxon>
        <taxon>Mycobacteriales</taxon>
        <taxon>Corynebacteriaceae</taxon>
        <taxon>Corynebacterium</taxon>
    </lineage>
</organism>
<evidence type="ECO:0000256" key="1">
    <source>
        <dbReference type="SAM" id="MobiDB-lite"/>
    </source>
</evidence>
<evidence type="ECO:0000256" key="2">
    <source>
        <dbReference type="SAM" id="SignalP"/>
    </source>
</evidence>
<dbReference type="Pfam" id="PF02698">
    <property type="entry name" value="DUF218"/>
    <property type="match status" value="1"/>
</dbReference>
<comment type="caution">
    <text evidence="4">The sequence shown here is derived from an EMBL/GenBank/DDBJ whole genome shotgun (WGS) entry which is preliminary data.</text>
</comment>
<sequence>MVFGRALPVAIASALLVASPMAAQTAHAEPSPTPAPAASPAQPNPNRAPDGPTAVRDAVLSSSPLCMSDNEDLIRLCTRLESESTSYPVQLTADPRGHHIVVLGYGLTDEGELRDELVTRLAGAKDLAEAFPETPIIVSGGAPKKGKSEAEAMREWLTGHGIDGSRITSEDRSGNTKENAALSSKIVAERGGRGITLMTSRDHMERALNEFRIAAAGKWPVTGAVAQ</sequence>
<proteinExistence type="predicted"/>
<dbReference type="PANTHER" id="PTHR30336">
    <property type="entry name" value="INNER MEMBRANE PROTEIN, PROBABLE PERMEASE"/>
    <property type="match status" value="1"/>
</dbReference>
<feature type="domain" description="DUF218" evidence="3">
    <location>
        <begin position="100"/>
        <end position="215"/>
    </location>
</feature>
<keyword evidence="2" id="KW-0732">Signal</keyword>
<accession>A0ABV7ZN47</accession>
<dbReference type="RefSeq" id="WP_290291885.1">
    <property type="nucleotide sequence ID" value="NZ_CP047211.1"/>
</dbReference>
<dbReference type="InterPro" id="IPR003848">
    <property type="entry name" value="DUF218"/>
</dbReference>
<evidence type="ECO:0000313" key="5">
    <source>
        <dbReference type="Proteomes" id="UP001595751"/>
    </source>
</evidence>
<reference evidence="5" key="1">
    <citation type="journal article" date="2019" name="Int. J. Syst. Evol. Microbiol.">
        <title>The Global Catalogue of Microorganisms (GCM) 10K type strain sequencing project: providing services to taxonomists for standard genome sequencing and annotation.</title>
        <authorList>
            <consortium name="The Broad Institute Genomics Platform"/>
            <consortium name="The Broad Institute Genome Sequencing Center for Infectious Disease"/>
            <person name="Wu L."/>
            <person name="Ma J."/>
        </authorList>
    </citation>
    <scope>NUCLEOTIDE SEQUENCE [LARGE SCALE GENOMIC DNA]</scope>
    <source>
        <strain evidence="5">CCUG 53252</strain>
    </source>
</reference>
<feature type="region of interest" description="Disordered" evidence="1">
    <location>
        <begin position="26"/>
        <end position="56"/>
    </location>
</feature>
<evidence type="ECO:0000313" key="4">
    <source>
        <dbReference type="EMBL" id="MFC3848821.1"/>
    </source>
</evidence>
<dbReference type="InterPro" id="IPR051599">
    <property type="entry name" value="Cell_Envelope_Assoc"/>
</dbReference>
<protein>
    <submittedName>
        <fullName evidence="4">YdcF family protein</fullName>
    </submittedName>
</protein>
<dbReference type="Gene3D" id="3.40.50.620">
    <property type="entry name" value="HUPs"/>
    <property type="match status" value="1"/>
</dbReference>
<dbReference type="Proteomes" id="UP001595751">
    <property type="component" value="Unassembled WGS sequence"/>
</dbReference>
<keyword evidence="5" id="KW-1185">Reference proteome</keyword>
<evidence type="ECO:0000259" key="3">
    <source>
        <dbReference type="Pfam" id="PF02698"/>
    </source>
</evidence>